<dbReference type="AlphaFoldDB" id="A0A2P2M6G0"/>
<dbReference type="GO" id="GO:0016740">
    <property type="term" value="F:transferase activity"/>
    <property type="evidence" value="ECO:0007669"/>
    <property type="project" value="UniProtKB-KW"/>
</dbReference>
<accession>A0A2P2M6G0</accession>
<sequence length="30" mass="3385">MRTIRAPERLGKTVSLNCSQNFHGIWSPKG</sequence>
<dbReference type="EMBL" id="GGEC01045328">
    <property type="protein sequence ID" value="MBX25812.1"/>
    <property type="molecule type" value="Transcribed_RNA"/>
</dbReference>
<organism evidence="1">
    <name type="scientific">Rhizophora mucronata</name>
    <name type="common">Asiatic mangrove</name>
    <dbReference type="NCBI Taxonomy" id="61149"/>
    <lineage>
        <taxon>Eukaryota</taxon>
        <taxon>Viridiplantae</taxon>
        <taxon>Streptophyta</taxon>
        <taxon>Embryophyta</taxon>
        <taxon>Tracheophyta</taxon>
        <taxon>Spermatophyta</taxon>
        <taxon>Magnoliopsida</taxon>
        <taxon>eudicotyledons</taxon>
        <taxon>Gunneridae</taxon>
        <taxon>Pentapetalae</taxon>
        <taxon>rosids</taxon>
        <taxon>fabids</taxon>
        <taxon>Malpighiales</taxon>
        <taxon>Rhizophoraceae</taxon>
        <taxon>Rhizophora</taxon>
    </lineage>
</organism>
<evidence type="ECO:0000313" key="1">
    <source>
        <dbReference type="EMBL" id="MBX25812.1"/>
    </source>
</evidence>
<keyword evidence="1" id="KW-0808">Transferase</keyword>
<reference evidence="1" key="1">
    <citation type="submission" date="2018-02" db="EMBL/GenBank/DDBJ databases">
        <title>Rhizophora mucronata_Transcriptome.</title>
        <authorList>
            <person name="Meera S.P."/>
            <person name="Sreeshan A."/>
            <person name="Augustine A."/>
        </authorList>
    </citation>
    <scope>NUCLEOTIDE SEQUENCE</scope>
    <source>
        <tissue evidence="1">Leaf</tissue>
    </source>
</reference>
<proteinExistence type="predicted"/>
<protein>
    <submittedName>
        <fullName evidence="1">RNA cytidine acetyltransferase 1-like</fullName>
    </submittedName>
</protein>
<name>A0A2P2M6G0_RHIMU</name>